<gene>
    <name evidence="1" type="ORF">AAEO56_11285</name>
</gene>
<dbReference type="EMBL" id="JBBYHR010000005">
    <property type="protein sequence ID" value="MEL1244847.1"/>
    <property type="molecule type" value="Genomic_DNA"/>
</dbReference>
<evidence type="ECO:0000313" key="2">
    <source>
        <dbReference type="Proteomes" id="UP001464555"/>
    </source>
</evidence>
<keyword evidence="2" id="KW-1185">Reference proteome</keyword>
<protein>
    <submittedName>
        <fullName evidence="1">Uncharacterized protein</fullName>
    </submittedName>
</protein>
<organism evidence="1 2">
    <name type="scientific">Flavobacterium arundinis</name>
    <dbReference type="NCBI Taxonomy" id="3139143"/>
    <lineage>
        <taxon>Bacteria</taxon>
        <taxon>Pseudomonadati</taxon>
        <taxon>Bacteroidota</taxon>
        <taxon>Flavobacteriia</taxon>
        <taxon>Flavobacteriales</taxon>
        <taxon>Flavobacteriaceae</taxon>
        <taxon>Flavobacterium</taxon>
    </lineage>
</organism>
<dbReference type="RefSeq" id="WP_341697160.1">
    <property type="nucleotide sequence ID" value="NZ_JBBYHR010000005.1"/>
</dbReference>
<proteinExistence type="predicted"/>
<reference evidence="1 2" key="1">
    <citation type="submission" date="2024-04" db="EMBL/GenBank/DDBJ databases">
        <title>Flavobacterium sp. DGU11 16S ribosomal RNA gene Genome sequencing and assembly.</title>
        <authorList>
            <person name="Park S."/>
        </authorList>
    </citation>
    <scope>NUCLEOTIDE SEQUENCE [LARGE SCALE GENOMIC DNA]</scope>
    <source>
        <strain evidence="1 2">DGU11</strain>
    </source>
</reference>
<evidence type="ECO:0000313" key="1">
    <source>
        <dbReference type="EMBL" id="MEL1244847.1"/>
    </source>
</evidence>
<accession>A0ABU9HXF5</accession>
<name>A0ABU9HXF5_9FLAO</name>
<sequence>MKIRFKNTIVIAIAILYCFAIGMAGNGFSESGALQVKSSVTETENISKITAELSHHIVQPALAKIFAKAWQPKFLKLSFSGLAEFPQMAERLLRQSFSQYVKRSQNLLFFTNVDIIYPFHSFW</sequence>
<comment type="caution">
    <text evidence="1">The sequence shown here is derived from an EMBL/GenBank/DDBJ whole genome shotgun (WGS) entry which is preliminary data.</text>
</comment>
<dbReference type="Proteomes" id="UP001464555">
    <property type="component" value="Unassembled WGS sequence"/>
</dbReference>